<organism evidence="2 3">
    <name type="scientific">Flavihumibacter petaseus NBRC 106054</name>
    <dbReference type="NCBI Taxonomy" id="1220578"/>
    <lineage>
        <taxon>Bacteria</taxon>
        <taxon>Pseudomonadati</taxon>
        <taxon>Bacteroidota</taxon>
        <taxon>Chitinophagia</taxon>
        <taxon>Chitinophagales</taxon>
        <taxon>Chitinophagaceae</taxon>
        <taxon>Flavihumibacter</taxon>
    </lineage>
</organism>
<dbReference type="AlphaFoldDB" id="A0A0E9N142"/>
<feature type="transmembrane region" description="Helical" evidence="1">
    <location>
        <begin position="144"/>
        <end position="166"/>
    </location>
</feature>
<reference evidence="2 3" key="1">
    <citation type="submission" date="2015-04" db="EMBL/GenBank/DDBJ databases">
        <title>Whole genome shotgun sequence of Flavihumibacter petaseus NBRC 106054.</title>
        <authorList>
            <person name="Miyazawa S."/>
            <person name="Hosoyama A."/>
            <person name="Hashimoto M."/>
            <person name="Noguchi M."/>
            <person name="Tsuchikane K."/>
            <person name="Ohji S."/>
            <person name="Yamazoe A."/>
            <person name="Ichikawa N."/>
            <person name="Kimura A."/>
            <person name="Fujita N."/>
        </authorList>
    </citation>
    <scope>NUCLEOTIDE SEQUENCE [LARGE SCALE GENOMIC DNA]</scope>
    <source>
        <strain evidence="2 3">NBRC 106054</strain>
    </source>
</reference>
<feature type="transmembrane region" description="Helical" evidence="1">
    <location>
        <begin position="98"/>
        <end position="118"/>
    </location>
</feature>
<keyword evidence="1" id="KW-0472">Membrane</keyword>
<accession>A0A0E9N142</accession>
<evidence type="ECO:0000313" key="2">
    <source>
        <dbReference type="EMBL" id="GAO43458.1"/>
    </source>
</evidence>
<dbReference type="STRING" id="1220578.FPE01S_02_05630"/>
<dbReference type="Pfam" id="PF05987">
    <property type="entry name" value="DUF898"/>
    <property type="match status" value="2"/>
</dbReference>
<evidence type="ECO:0000313" key="3">
    <source>
        <dbReference type="Proteomes" id="UP000033121"/>
    </source>
</evidence>
<dbReference type="EMBL" id="BBWV01000002">
    <property type="protein sequence ID" value="GAO43458.1"/>
    <property type="molecule type" value="Genomic_DNA"/>
</dbReference>
<comment type="caution">
    <text evidence="2">The sequence shown here is derived from an EMBL/GenBank/DDBJ whole genome shotgun (WGS) entry which is preliminary data.</text>
</comment>
<evidence type="ECO:0008006" key="4">
    <source>
        <dbReference type="Google" id="ProtNLM"/>
    </source>
</evidence>
<dbReference type="OrthoDB" id="637345at2"/>
<keyword evidence="3" id="KW-1185">Reference proteome</keyword>
<evidence type="ECO:0000256" key="1">
    <source>
        <dbReference type="SAM" id="Phobius"/>
    </source>
</evidence>
<feature type="transmembrane region" description="Helical" evidence="1">
    <location>
        <begin position="195"/>
        <end position="216"/>
    </location>
</feature>
<keyword evidence="1" id="KW-1133">Transmembrane helix</keyword>
<feature type="transmembrane region" description="Helical" evidence="1">
    <location>
        <begin position="250"/>
        <end position="272"/>
    </location>
</feature>
<gene>
    <name evidence="2" type="ORF">FPE01S_02_05630</name>
</gene>
<dbReference type="RefSeq" id="WP_046369332.1">
    <property type="nucleotide sequence ID" value="NZ_BBWV01000002.1"/>
</dbReference>
<keyword evidence="1" id="KW-0812">Transmembrane</keyword>
<dbReference type="InterPro" id="IPR010295">
    <property type="entry name" value="DUF898"/>
</dbReference>
<feature type="transmembrane region" description="Helical" evidence="1">
    <location>
        <begin position="74"/>
        <end position="92"/>
    </location>
</feature>
<feature type="transmembrane region" description="Helical" evidence="1">
    <location>
        <begin position="20"/>
        <end position="38"/>
    </location>
</feature>
<proteinExistence type="predicted"/>
<sequence>MEHRYYKLNFQGSGLELFRIKLVNLILTMLTLGLYYPWAKAKTLDYLYNQTYFEDSPFSFTGTGKEMFKGFIKAMLILLVFYAALIISMRFGEDHPGWFLTGVLCFYLLFIVMMPFILHGSYRYRMAKSNWRGIRFGYVGERKVLVGIFLKGFFLTLITFGIYGAWFQVNLRRYMLSNVRIGNANFVYDADGMDFFLLNIKGYFLTIFTLGIYWFWWQRDLYRFFVNNLRLEQGENKALFFNSRAEAVDFFELIVLNTLIVFLTLGLGTPWATTRTLNFVTRNMLINGYVAFDELEQAQEAYSDATGEEFSDLLDFGFII</sequence>
<protein>
    <recommendedName>
        <fullName evidence="4">DUF898 domain-containing protein</fullName>
    </recommendedName>
</protein>
<name>A0A0E9N142_9BACT</name>
<dbReference type="Proteomes" id="UP000033121">
    <property type="component" value="Unassembled WGS sequence"/>
</dbReference>